<keyword evidence="2" id="KW-0472">Membrane</keyword>
<dbReference type="SUPFAM" id="SSF52540">
    <property type="entry name" value="P-loop containing nucleoside triphosphate hydrolases"/>
    <property type="match status" value="1"/>
</dbReference>
<dbReference type="PANTHER" id="PTHR32309:SF13">
    <property type="entry name" value="FERRIC ENTEROBACTIN TRANSPORT PROTEIN FEPE"/>
    <property type="match status" value="1"/>
</dbReference>
<gene>
    <name evidence="4" type="ORF">SS37A_22350</name>
</gene>
<accession>A0ABM8E9Q0</accession>
<feature type="transmembrane region" description="Helical" evidence="2">
    <location>
        <begin position="53"/>
        <end position="72"/>
    </location>
</feature>
<proteinExistence type="predicted"/>
<keyword evidence="2" id="KW-1133">Transmembrane helix</keyword>
<keyword evidence="2" id="KW-0812">Transmembrane</keyword>
<name>A0ABM8E9Q0_9HYPH</name>
<protein>
    <submittedName>
        <fullName evidence="4">LPS biosynthesis protein</fullName>
    </submittedName>
</protein>
<dbReference type="PANTHER" id="PTHR32309">
    <property type="entry name" value="TYROSINE-PROTEIN KINASE"/>
    <property type="match status" value="1"/>
</dbReference>
<feature type="coiled-coil region" evidence="1">
    <location>
        <begin position="352"/>
        <end position="407"/>
    </location>
</feature>
<dbReference type="EMBL" id="AP027142">
    <property type="protein sequence ID" value="BDV34706.1"/>
    <property type="molecule type" value="Genomic_DNA"/>
</dbReference>
<dbReference type="Pfam" id="PF13807">
    <property type="entry name" value="GNVR"/>
    <property type="match status" value="1"/>
</dbReference>
<organism evidence="4 5">
    <name type="scientific">Methylocystis iwaonis</name>
    <dbReference type="NCBI Taxonomy" id="2885079"/>
    <lineage>
        <taxon>Bacteria</taxon>
        <taxon>Pseudomonadati</taxon>
        <taxon>Pseudomonadota</taxon>
        <taxon>Alphaproteobacteria</taxon>
        <taxon>Hyphomicrobiales</taxon>
        <taxon>Methylocystaceae</taxon>
        <taxon>Methylocystis</taxon>
    </lineage>
</organism>
<evidence type="ECO:0000313" key="5">
    <source>
        <dbReference type="Proteomes" id="UP001317629"/>
    </source>
</evidence>
<reference evidence="4 5" key="1">
    <citation type="journal article" date="2023" name="Int. J. Syst. Evol. Microbiol.">
        <title>Methylocystis iwaonis sp. nov., a type II methane-oxidizing bacterium from surface soil of a rice paddy field in Japan, and emended description of the genus Methylocystis (ex Whittenbury et al. 1970) Bowman et al. 1993.</title>
        <authorList>
            <person name="Kaise H."/>
            <person name="Sawadogo J.B."/>
            <person name="Alam M.S."/>
            <person name="Ueno C."/>
            <person name="Dianou D."/>
            <person name="Shinjo R."/>
            <person name="Asakawa S."/>
        </authorList>
    </citation>
    <scope>NUCLEOTIDE SEQUENCE [LARGE SCALE GENOMIC DNA]</scope>
    <source>
        <strain evidence="4 5">SS37A-Re</strain>
    </source>
</reference>
<dbReference type="Gene3D" id="3.40.50.300">
    <property type="entry name" value="P-loop containing nucleotide triphosphate hydrolases"/>
    <property type="match status" value="1"/>
</dbReference>
<feature type="transmembrane region" description="Helical" evidence="2">
    <location>
        <begin position="435"/>
        <end position="455"/>
    </location>
</feature>
<dbReference type="InterPro" id="IPR027417">
    <property type="entry name" value="P-loop_NTPase"/>
</dbReference>
<sequence>MTNLRATKNSQSTDRAGASDGVLDLWREPSRRAYAIIDPGAVWLFLRRNALRILTASAIASAVLFGASIFIFKKYTATAIVMVDPRSARVTKSGGVISNIGGDAIAIESLVQVAKGEGFLAELVDALDLTKDPYFGGKGDEPEAKRLSTVEKLASKLAIARRGTTYVIDVTAVTNSAEASARLANAAAKQLVVDQNDLRTGASSKTAQEIEARLTELRGRVNRAEEAAAELKARLKVTDAGQGYTLLERRIAELNQQLVLAGAGAAEARARFETLKKLGPNAGESLPQSLQSPVLATLRGDYARLSSQSADQATVLGPRHPEVLRLNAQMADLRRQISAEFTRMIASAKTAFLEAQEREADLSRQLKAAQTESGELGPQMVKLGELEREAKAERDVYEELLNRQRELAQVKGLEPSDIRIVSPATPPTKTSPSRILLAIGSAVLGLIAGLAYAIAREWRQTTLRTASQAERLGGAGVLGFLPLMGAAPAQEPSDDTLPNLTPWLAEICADLAPDAGGESVTLLISSTRRGEGRSTIAANIAVYLAQGGDRVLLIEADKSDHVQKPGFGLLDILDSGENLRSALVDQAFGGYTFLPYGGRTVARESSIGGLMSGLTLRATLNLARRWFDVIVIDGPPALEAPHARFLAAQADRTVFLVEWDKTSAAEVDAALERLDLNEVAVVYNKVDAKRLRLYDPEQSQQMTDLATAA</sequence>
<dbReference type="InterPro" id="IPR032807">
    <property type="entry name" value="GNVR"/>
</dbReference>
<evidence type="ECO:0000313" key="4">
    <source>
        <dbReference type="EMBL" id="BDV34706.1"/>
    </source>
</evidence>
<feature type="domain" description="Tyrosine-protein kinase G-rich" evidence="3">
    <location>
        <begin position="385"/>
        <end position="457"/>
    </location>
</feature>
<keyword evidence="5" id="KW-1185">Reference proteome</keyword>
<evidence type="ECO:0000259" key="3">
    <source>
        <dbReference type="Pfam" id="PF13807"/>
    </source>
</evidence>
<keyword evidence="1" id="KW-0175">Coiled coil</keyword>
<evidence type="ECO:0000256" key="2">
    <source>
        <dbReference type="SAM" id="Phobius"/>
    </source>
</evidence>
<evidence type="ECO:0000256" key="1">
    <source>
        <dbReference type="SAM" id="Coils"/>
    </source>
</evidence>
<feature type="coiled-coil region" evidence="1">
    <location>
        <begin position="207"/>
        <end position="234"/>
    </location>
</feature>
<dbReference type="RefSeq" id="WP_281927960.1">
    <property type="nucleotide sequence ID" value="NZ_AP027142.1"/>
</dbReference>
<dbReference type="Proteomes" id="UP001317629">
    <property type="component" value="Chromosome"/>
</dbReference>
<dbReference type="InterPro" id="IPR050445">
    <property type="entry name" value="Bact_polysacc_biosynth/exp"/>
</dbReference>